<accession>A0A0F8XA83</accession>
<name>A0A0F8XA83_9ZZZZ</name>
<dbReference type="AlphaFoldDB" id="A0A0F8XA83"/>
<reference evidence="1" key="1">
    <citation type="journal article" date="2015" name="Nature">
        <title>Complex archaea that bridge the gap between prokaryotes and eukaryotes.</title>
        <authorList>
            <person name="Spang A."/>
            <person name="Saw J.H."/>
            <person name="Jorgensen S.L."/>
            <person name="Zaremba-Niedzwiedzka K."/>
            <person name="Martijn J."/>
            <person name="Lind A.E."/>
            <person name="van Eijk R."/>
            <person name="Schleper C."/>
            <person name="Guy L."/>
            <person name="Ettema T.J."/>
        </authorList>
    </citation>
    <scope>NUCLEOTIDE SEQUENCE</scope>
</reference>
<proteinExistence type="predicted"/>
<evidence type="ECO:0000313" key="1">
    <source>
        <dbReference type="EMBL" id="KKK57865.1"/>
    </source>
</evidence>
<comment type="caution">
    <text evidence="1">The sequence shown here is derived from an EMBL/GenBank/DDBJ whole genome shotgun (WGS) entry which is preliminary data.</text>
</comment>
<dbReference type="EMBL" id="LAZR01064263">
    <property type="protein sequence ID" value="KKK57865.1"/>
    <property type="molecule type" value="Genomic_DNA"/>
</dbReference>
<protein>
    <submittedName>
        <fullName evidence="1">Uncharacterized protein</fullName>
    </submittedName>
</protein>
<sequence length="133" mass="15192">MWNNYFDQTINSLYLKFDQNSKEISNSSAIVFERDCCFSAENVFFSSSNVECPISLNLKFLELIKEGFKESKKMNRLTINGGPSLDSPFGFSSIPGKPGEFTKYGRGHLILQNDLAENFMDLLYNSMVIKFKN</sequence>
<organism evidence="1">
    <name type="scientific">marine sediment metagenome</name>
    <dbReference type="NCBI Taxonomy" id="412755"/>
    <lineage>
        <taxon>unclassified sequences</taxon>
        <taxon>metagenomes</taxon>
        <taxon>ecological metagenomes</taxon>
    </lineage>
</organism>
<gene>
    <name evidence="1" type="ORF">LCGC14_3050200</name>
</gene>